<dbReference type="KEGG" id="pseg:D3H65_01335"/>
<evidence type="ECO:0000313" key="2">
    <source>
        <dbReference type="Proteomes" id="UP000263900"/>
    </source>
</evidence>
<dbReference type="AlphaFoldDB" id="A0A3B7MGH7"/>
<reference evidence="1 2" key="1">
    <citation type="submission" date="2018-09" db="EMBL/GenBank/DDBJ databases">
        <title>Genome sequencing of strain 6GH32-13.</title>
        <authorList>
            <person name="Weon H.-Y."/>
            <person name="Heo J."/>
            <person name="Kwon S.-W."/>
        </authorList>
    </citation>
    <scope>NUCLEOTIDE SEQUENCE [LARGE SCALE GENOMIC DNA]</scope>
    <source>
        <strain evidence="1 2">5GH32-13</strain>
    </source>
</reference>
<sequence>MPKLLAALWGERQQGNEALGNEGKTLLTDLVGADYCNPIFNESVSVQGVAVCWHGLACRNNFVWRLFDVFGRKG</sequence>
<evidence type="ECO:0000313" key="1">
    <source>
        <dbReference type="EMBL" id="AXY72697.1"/>
    </source>
</evidence>
<keyword evidence="2" id="KW-1185">Reference proteome</keyword>
<gene>
    <name evidence="1" type="ORF">D3H65_01335</name>
</gene>
<proteinExistence type="predicted"/>
<dbReference type="Proteomes" id="UP000263900">
    <property type="component" value="Chromosome"/>
</dbReference>
<accession>A0A3B7MGH7</accession>
<dbReference type="EMBL" id="CP032157">
    <property type="protein sequence ID" value="AXY72697.1"/>
    <property type="molecule type" value="Genomic_DNA"/>
</dbReference>
<dbReference type="RefSeq" id="WP_119048535.1">
    <property type="nucleotide sequence ID" value="NZ_CP032157.1"/>
</dbReference>
<protein>
    <submittedName>
        <fullName evidence="1">Uncharacterized protein</fullName>
    </submittedName>
</protein>
<organism evidence="1 2">
    <name type="scientific">Paraflavitalea soli</name>
    <dbReference type="NCBI Taxonomy" id="2315862"/>
    <lineage>
        <taxon>Bacteria</taxon>
        <taxon>Pseudomonadati</taxon>
        <taxon>Bacteroidota</taxon>
        <taxon>Chitinophagia</taxon>
        <taxon>Chitinophagales</taxon>
        <taxon>Chitinophagaceae</taxon>
        <taxon>Paraflavitalea</taxon>
    </lineage>
</organism>
<name>A0A3B7MGH7_9BACT</name>